<keyword evidence="1" id="KW-0819">tRNA processing</keyword>
<evidence type="ECO:0000313" key="3">
    <source>
        <dbReference type="EMBL" id="KKQ33680.1"/>
    </source>
</evidence>
<name>A0A0G0H586_9BACT</name>
<dbReference type="Pfam" id="PF01702">
    <property type="entry name" value="TGT"/>
    <property type="match status" value="1"/>
</dbReference>
<dbReference type="SUPFAM" id="SSF51713">
    <property type="entry name" value="tRNA-guanine transglycosylase"/>
    <property type="match status" value="1"/>
</dbReference>
<evidence type="ECO:0000313" key="4">
    <source>
        <dbReference type="Proteomes" id="UP000034701"/>
    </source>
</evidence>
<dbReference type="GO" id="GO:0005829">
    <property type="term" value="C:cytosol"/>
    <property type="evidence" value="ECO:0007669"/>
    <property type="project" value="TreeGrafter"/>
</dbReference>
<proteinExistence type="predicted"/>
<sequence length="335" mass="38259">WNGPTITDSGGFQVFSLGQRKIKILQGDEEANLVKITEDGVEFRSHIDGSKHFFTPEISIEIQKKLGADIILAFDECAPQPSDHDYTKEAMERTHKWALRSLAAFKSEIRSTKSETNSNVQNPNNKTVSNFDIRYSNFYHNWQQALYGIIQGGVYRDLREESAKFISALPFDGIAIGGVAVGESKKEMREAVDWSYPFLPEDKPRHLLGIGEIDDIFDVIERGMDTFDCVIPTRFGRYGIVFVDPPVGNLKNRFRIDLNKVVFAKDAGPISKTCSCYVCTNFTKGYIHHLVRAQELLAYRLASYHNMFFINNLVKKIRESILEDKFQELKRNWLG</sequence>
<dbReference type="PANTHER" id="PTHR46499:SF1">
    <property type="entry name" value="QUEUINE TRNA-RIBOSYLTRANSFERASE"/>
    <property type="match status" value="1"/>
</dbReference>
<feature type="domain" description="tRNA-guanine(15) transglycosylase-like" evidence="2">
    <location>
        <begin position="1"/>
        <end position="334"/>
    </location>
</feature>
<dbReference type="Gene3D" id="3.20.20.105">
    <property type="entry name" value="Queuine tRNA-ribosyltransferase-like"/>
    <property type="match status" value="1"/>
</dbReference>
<keyword evidence="3" id="KW-0808">Transferase</keyword>
<evidence type="ECO:0000259" key="2">
    <source>
        <dbReference type="Pfam" id="PF01702"/>
    </source>
</evidence>
<evidence type="ECO:0000256" key="1">
    <source>
        <dbReference type="ARBA" id="ARBA00022694"/>
    </source>
</evidence>
<gene>
    <name evidence="3" type="ORF">US45_C0010G0011</name>
</gene>
<organism evidence="3 4">
    <name type="scientific">Candidatus Nomurabacteria bacterium GW2011_GWA1_37_20</name>
    <dbReference type="NCBI Taxonomy" id="1618729"/>
    <lineage>
        <taxon>Bacteria</taxon>
        <taxon>Candidatus Nomuraibacteriota</taxon>
    </lineage>
</organism>
<dbReference type="EMBL" id="LBTA01000010">
    <property type="protein sequence ID" value="KKQ33680.1"/>
    <property type="molecule type" value="Genomic_DNA"/>
</dbReference>
<comment type="caution">
    <text evidence="3">The sequence shown here is derived from an EMBL/GenBank/DDBJ whole genome shotgun (WGS) entry which is preliminary data.</text>
</comment>
<dbReference type="PANTHER" id="PTHR46499">
    <property type="entry name" value="QUEUINE TRNA-RIBOSYLTRANSFERASE"/>
    <property type="match status" value="1"/>
</dbReference>
<feature type="non-terminal residue" evidence="3">
    <location>
        <position position="1"/>
    </location>
</feature>
<dbReference type="GO" id="GO:0016740">
    <property type="term" value="F:transferase activity"/>
    <property type="evidence" value="ECO:0007669"/>
    <property type="project" value="UniProtKB-KW"/>
</dbReference>
<dbReference type="Proteomes" id="UP000034701">
    <property type="component" value="Unassembled WGS sequence"/>
</dbReference>
<dbReference type="PATRIC" id="fig|1618729.3.peg.153"/>
<accession>A0A0G0H586</accession>
<reference evidence="3 4" key="1">
    <citation type="journal article" date="2015" name="Nature">
        <title>rRNA introns, odd ribosomes, and small enigmatic genomes across a large radiation of phyla.</title>
        <authorList>
            <person name="Brown C.T."/>
            <person name="Hug L.A."/>
            <person name="Thomas B.C."/>
            <person name="Sharon I."/>
            <person name="Castelle C.J."/>
            <person name="Singh A."/>
            <person name="Wilkins M.J."/>
            <person name="Williams K.H."/>
            <person name="Banfield J.F."/>
        </authorList>
    </citation>
    <scope>NUCLEOTIDE SEQUENCE [LARGE SCALE GENOMIC DNA]</scope>
</reference>
<dbReference type="InterPro" id="IPR002616">
    <property type="entry name" value="tRNA_ribo_trans-like"/>
</dbReference>
<dbReference type="NCBIfam" id="TIGR00449">
    <property type="entry name" value="tgt_general"/>
    <property type="match status" value="2"/>
</dbReference>
<dbReference type="GO" id="GO:0008616">
    <property type="term" value="P:tRNA queuosine(34) biosynthetic process"/>
    <property type="evidence" value="ECO:0007669"/>
    <property type="project" value="TreeGrafter"/>
</dbReference>
<protein>
    <submittedName>
        <fullName evidence="3">Queuine tRNA-ribosyltransferase</fullName>
    </submittedName>
</protein>
<dbReference type="InterPro" id="IPR036511">
    <property type="entry name" value="TGT-like_sf"/>
</dbReference>
<dbReference type="InterPro" id="IPR050076">
    <property type="entry name" value="ArchSynthase1/Queuine_TRR"/>
</dbReference>
<dbReference type="AlphaFoldDB" id="A0A0G0H586"/>